<dbReference type="PANTHER" id="PTHR22601">
    <property type="entry name" value="ISP4 LIKE PROTEIN"/>
    <property type="match status" value="1"/>
</dbReference>
<protein>
    <submittedName>
        <fullName evidence="11">Uncharacterized protein</fullName>
    </submittedName>
</protein>
<keyword evidence="6 9" id="KW-1133">Transmembrane helix</keyword>
<dbReference type="GO" id="GO:0015031">
    <property type="term" value="P:protein transport"/>
    <property type="evidence" value="ECO:0007669"/>
    <property type="project" value="UniProtKB-KW"/>
</dbReference>
<dbReference type="InterPro" id="IPR004648">
    <property type="entry name" value="Oligpept_transpt"/>
</dbReference>
<reference evidence="11" key="1">
    <citation type="submission" date="2021-02" db="EMBL/GenBank/DDBJ databases">
        <authorList>
            <person name="Nowell W R."/>
        </authorList>
    </citation>
    <scope>NUCLEOTIDE SEQUENCE</scope>
</reference>
<keyword evidence="2" id="KW-0813">Transport</keyword>
<evidence type="ECO:0000256" key="5">
    <source>
        <dbReference type="ARBA" id="ARBA00022927"/>
    </source>
</evidence>
<accession>A0A815VR46</accession>
<evidence type="ECO:0000313" key="11">
    <source>
        <dbReference type="EMBL" id="CAF1536172.1"/>
    </source>
</evidence>
<dbReference type="EMBL" id="CAJOBA010050810">
    <property type="protein sequence ID" value="CAF4238382.1"/>
    <property type="molecule type" value="Genomic_DNA"/>
</dbReference>
<evidence type="ECO:0000256" key="8">
    <source>
        <dbReference type="SAM" id="MobiDB-lite"/>
    </source>
</evidence>
<evidence type="ECO:0000313" key="12">
    <source>
        <dbReference type="EMBL" id="CAF4238382.1"/>
    </source>
</evidence>
<dbReference type="Proteomes" id="UP000677228">
    <property type="component" value="Unassembled WGS sequence"/>
</dbReference>
<feature type="transmembrane region" description="Helical" evidence="9">
    <location>
        <begin position="102"/>
        <end position="123"/>
    </location>
</feature>
<comment type="subcellular location">
    <subcellularLocation>
        <location evidence="1">Membrane</location>
        <topology evidence="1">Multi-pass membrane protein</topology>
    </subcellularLocation>
</comment>
<dbReference type="AlphaFoldDB" id="A0A815VR46"/>
<evidence type="ECO:0000313" key="14">
    <source>
        <dbReference type="Proteomes" id="UP000663829"/>
    </source>
</evidence>
<name>A0A815VR46_9BILA</name>
<evidence type="ECO:0000256" key="9">
    <source>
        <dbReference type="SAM" id="Phobius"/>
    </source>
</evidence>
<keyword evidence="3 9" id="KW-0812">Transmembrane</keyword>
<dbReference type="Proteomes" id="UP000682733">
    <property type="component" value="Unassembled WGS sequence"/>
</dbReference>
<organism evidence="11 14">
    <name type="scientific">Didymodactylos carnosus</name>
    <dbReference type="NCBI Taxonomy" id="1234261"/>
    <lineage>
        <taxon>Eukaryota</taxon>
        <taxon>Metazoa</taxon>
        <taxon>Spiralia</taxon>
        <taxon>Gnathifera</taxon>
        <taxon>Rotifera</taxon>
        <taxon>Eurotatoria</taxon>
        <taxon>Bdelloidea</taxon>
        <taxon>Philodinida</taxon>
        <taxon>Philodinidae</taxon>
        <taxon>Didymodactylos</taxon>
    </lineage>
</organism>
<keyword evidence="5" id="KW-0653">Protein transport</keyword>
<gene>
    <name evidence="11" type="ORF">GPM918_LOCUS38349</name>
    <name evidence="10" type="ORF">OVA965_LOCUS34488</name>
    <name evidence="13" type="ORF">SRO942_LOCUS39166</name>
    <name evidence="12" type="ORF">TMI583_LOCUS35411</name>
</gene>
<dbReference type="GO" id="GO:0035673">
    <property type="term" value="F:oligopeptide transmembrane transporter activity"/>
    <property type="evidence" value="ECO:0007669"/>
    <property type="project" value="InterPro"/>
</dbReference>
<keyword evidence="7 9" id="KW-0472">Membrane</keyword>
<dbReference type="Proteomes" id="UP000681722">
    <property type="component" value="Unassembled WGS sequence"/>
</dbReference>
<feature type="region of interest" description="Disordered" evidence="8">
    <location>
        <begin position="1"/>
        <end position="22"/>
    </location>
</feature>
<dbReference type="EMBL" id="CAJNOK010028998">
    <property type="protein sequence ID" value="CAF1442263.1"/>
    <property type="molecule type" value="Genomic_DNA"/>
</dbReference>
<sequence>MSRKVSREPLVSPDRNQDGVQSSFSIQAAPQVEPTLATSTEPVDDYIDADQASFEETASIVSNKDQFEMKCSTFRSWTIGILFTVLISTVNQYFYYRTQSYAFSYYLVFLLAYPIGKFLAWCLPTKAISIWKWKFSLNPCLFTIKEHALIVFMSLTASGTVDAIDIIVTQQTLFDTKTNFALGLFLILSVQIMGYGIAGTNVFLKLFVKIEVLDYKIFY</sequence>
<feature type="transmembrane region" description="Helical" evidence="9">
    <location>
        <begin position="77"/>
        <end position="96"/>
    </location>
</feature>
<dbReference type="OrthoDB" id="10066099at2759"/>
<proteinExistence type="predicted"/>
<dbReference type="Proteomes" id="UP000663829">
    <property type="component" value="Unassembled WGS sequence"/>
</dbReference>
<keyword evidence="14" id="KW-1185">Reference proteome</keyword>
<dbReference type="GO" id="GO:0016020">
    <property type="term" value="C:membrane"/>
    <property type="evidence" value="ECO:0007669"/>
    <property type="project" value="UniProtKB-SubCell"/>
</dbReference>
<feature type="transmembrane region" description="Helical" evidence="9">
    <location>
        <begin position="180"/>
        <end position="204"/>
    </location>
</feature>
<evidence type="ECO:0000256" key="1">
    <source>
        <dbReference type="ARBA" id="ARBA00004141"/>
    </source>
</evidence>
<evidence type="ECO:0000256" key="2">
    <source>
        <dbReference type="ARBA" id="ARBA00022448"/>
    </source>
</evidence>
<dbReference type="EMBL" id="CAJNOQ010025330">
    <property type="protein sequence ID" value="CAF1536172.1"/>
    <property type="molecule type" value="Genomic_DNA"/>
</dbReference>
<dbReference type="InterPro" id="IPR004813">
    <property type="entry name" value="OPT"/>
</dbReference>
<evidence type="ECO:0000313" key="10">
    <source>
        <dbReference type="EMBL" id="CAF1442263.1"/>
    </source>
</evidence>
<dbReference type="Pfam" id="PF03169">
    <property type="entry name" value="OPT"/>
    <property type="match status" value="1"/>
</dbReference>
<evidence type="ECO:0000313" key="13">
    <source>
        <dbReference type="EMBL" id="CAF4395988.1"/>
    </source>
</evidence>
<dbReference type="EMBL" id="CAJOBC010090934">
    <property type="protein sequence ID" value="CAF4395988.1"/>
    <property type="molecule type" value="Genomic_DNA"/>
</dbReference>
<evidence type="ECO:0000256" key="7">
    <source>
        <dbReference type="ARBA" id="ARBA00023136"/>
    </source>
</evidence>
<keyword evidence="4" id="KW-0571">Peptide transport</keyword>
<comment type="caution">
    <text evidence="11">The sequence shown here is derived from an EMBL/GenBank/DDBJ whole genome shotgun (WGS) entry which is preliminary data.</text>
</comment>
<evidence type="ECO:0000256" key="3">
    <source>
        <dbReference type="ARBA" id="ARBA00022692"/>
    </source>
</evidence>
<evidence type="ECO:0000256" key="6">
    <source>
        <dbReference type="ARBA" id="ARBA00022989"/>
    </source>
</evidence>
<evidence type="ECO:0000256" key="4">
    <source>
        <dbReference type="ARBA" id="ARBA00022856"/>
    </source>
</evidence>